<proteinExistence type="inferred from homology"/>
<dbReference type="InterPro" id="IPR002496">
    <property type="entry name" value="PRib_AMP_CycHydrolase_dom"/>
</dbReference>
<evidence type="ECO:0000256" key="1">
    <source>
        <dbReference type="ARBA" id="ARBA00000024"/>
    </source>
</evidence>
<comment type="pathway">
    <text evidence="4">Amino-acid biosynthesis; L-histidine biosynthesis; L-histidine from 5-phospho-alpha-D-ribose 1-diphosphate: step 2/9.</text>
</comment>
<dbReference type="GO" id="GO:0004635">
    <property type="term" value="F:phosphoribosyl-AMP cyclohydrolase activity"/>
    <property type="evidence" value="ECO:0007669"/>
    <property type="project" value="UniProtKB-EC"/>
</dbReference>
<sequence>MRGSVTYGIKVTDRDDQTLFQPKFDAAGLLTAVAVDGVTRQVLMVAFMDAEALAATRETGLAHFHSRSRGVLWQKGETSGNVLRVSRILVDCDHDSLVLECAPAGPACHTGAGSCFYRELANDGVLLPVKC</sequence>
<dbReference type="PANTHER" id="PTHR42945:SF1">
    <property type="entry name" value="HISTIDINE BIOSYNTHESIS BIFUNCTIONAL PROTEIN HIS7"/>
    <property type="match status" value="1"/>
</dbReference>
<dbReference type="Pfam" id="PF01502">
    <property type="entry name" value="PRA-CH"/>
    <property type="match status" value="1"/>
</dbReference>
<dbReference type="AlphaFoldDB" id="A0A6I4T8E4"/>
<dbReference type="UniPathway" id="UPA00031">
    <property type="reaction ID" value="UER00008"/>
</dbReference>
<dbReference type="FunFam" id="3.10.20.810:FF:000001">
    <property type="entry name" value="Histidine biosynthesis bifunctional protein HisIE"/>
    <property type="match status" value="1"/>
</dbReference>
<dbReference type="EMBL" id="WTZA01000001">
    <property type="protein sequence ID" value="MXO73849.1"/>
    <property type="molecule type" value="Genomic_DNA"/>
</dbReference>
<evidence type="ECO:0000313" key="14">
    <source>
        <dbReference type="EMBL" id="MXO73849.1"/>
    </source>
</evidence>
<accession>A0A6I4T8E4</accession>
<keyword evidence="10" id="KW-0028">Amino-acid biosynthesis</keyword>
<dbReference type="NCBIfam" id="NF000768">
    <property type="entry name" value="PRK00051.1"/>
    <property type="match status" value="1"/>
</dbReference>
<dbReference type="PANTHER" id="PTHR42945">
    <property type="entry name" value="HISTIDINE BIOSYNTHESIS BIFUNCTIONAL PROTEIN"/>
    <property type="match status" value="1"/>
</dbReference>
<comment type="catalytic activity">
    <reaction evidence="1">
        <text>1-(5-phospho-beta-D-ribosyl)-5'-AMP + H2O = 1-(5-phospho-beta-D-ribosyl)-5-[(5-phospho-beta-D-ribosylamino)methylideneamino]imidazole-4-carboxamide</text>
        <dbReference type="Rhea" id="RHEA:20049"/>
        <dbReference type="ChEBI" id="CHEBI:15377"/>
        <dbReference type="ChEBI" id="CHEBI:58435"/>
        <dbReference type="ChEBI" id="CHEBI:59457"/>
        <dbReference type="EC" id="3.5.4.19"/>
    </reaction>
</comment>
<gene>
    <name evidence="14" type="primary">hisI</name>
    <name evidence="14" type="ORF">GRI40_01245</name>
</gene>
<dbReference type="EC" id="3.5.4.19" evidence="8"/>
<evidence type="ECO:0000256" key="7">
    <source>
        <dbReference type="ARBA" id="ARBA00012414"/>
    </source>
</evidence>
<name>A0A6I4T8E4_9SPHN</name>
<evidence type="ECO:0000256" key="11">
    <source>
        <dbReference type="ARBA" id="ARBA00022801"/>
    </source>
</evidence>
<keyword evidence="12" id="KW-0368">Histidine biosynthesis</keyword>
<dbReference type="InterPro" id="IPR038019">
    <property type="entry name" value="PRib_AMP_CycHydrolase_sf"/>
</dbReference>
<evidence type="ECO:0000256" key="4">
    <source>
        <dbReference type="ARBA" id="ARBA00005204"/>
    </source>
</evidence>
<evidence type="ECO:0000256" key="10">
    <source>
        <dbReference type="ARBA" id="ARBA00022605"/>
    </source>
</evidence>
<evidence type="ECO:0000256" key="3">
    <source>
        <dbReference type="ARBA" id="ARBA00005169"/>
    </source>
</evidence>
<dbReference type="Proteomes" id="UP000439522">
    <property type="component" value="Unassembled WGS sequence"/>
</dbReference>
<evidence type="ECO:0000259" key="13">
    <source>
        <dbReference type="Pfam" id="PF01502"/>
    </source>
</evidence>
<evidence type="ECO:0000256" key="12">
    <source>
        <dbReference type="ARBA" id="ARBA00023102"/>
    </source>
</evidence>
<comment type="caution">
    <text evidence="14">The sequence shown here is derived from an EMBL/GenBank/DDBJ whole genome shotgun (WGS) entry which is preliminary data.</text>
</comment>
<comment type="pathway">
    <text evidence="3">Amino-acid biosynthesis; L-histidine biosynthesis; L-histidine from 5-phospho-alpha-D-ribose 1-diphosphate: step 3/9.</text>
</comment>
<evidence type="ECO:0000313" key="15">
    <source>
        <dbReference type="Proteomes" id="UP000439522"/>
    </source>
</evidence>
<evidence type="ECO:0000256" key="5">
    <source>
        <dbReference type="ARBA" id="ARBA00007731"/>
    </source>
</evidence>
<evidence type="ECO:0000256" key="8">
    <source>
        <dbReference type="ARBA" id="ARBA00012721"/>
    </source>
</evidence>
<dbReference type="OrthoDB" id="9795769at2"/>
<keyword evidence="15" id="KW-1185">Reference proteome</keyword>
<dbReference type="Gene3D" id="3.10.20.810">
    <property type="entry name" value="Phosphoribosyl-AMP cyclohydrolase"/>
    <property type="match status" value="1"/>
</dbReference>
<keyword evidence="11 14" id="KW-0378">Hydrolase</keyword>
<dbReference type="GO" id="GO:0000105">
    <property type="term" value="P:L-histidine biosynthetic process"/>
    <property type="evidence" value="ECO:0007669"/>
    <property type="project" value="UniProtKB-UniPathway"/>
</dbReference>
<dbReference type="RefSeq" id="WP_160609660.1">
    <property type="nucleotide sequence ID" value="NZ_WTZA01000001.1"/>
</dbReference>
<comment type="similarity">
    <text evidence="6">In the N-terminal section; belongs to the PRA-CH family.</text>
</comment>
<feature type="domain" description="Phosphoribosyl-AMP cyclohydrolase" evidence="13">
    <location>
        <begin position="44"/>
        <end position="117"/>
    </location>
</feature>
<dbReference type="EC" id="3.6.1.31" evidence="7"/>
<reference evidence="14 15" key="1">
    <citation type="submission" date="2019-12" db="EMBL/GenBank/DDBJ databases">
        <title>Genomic-based taxomic classification of the family Erythrobacteraceae.</title>
        <authorList>
            <person name="Xu L."/>
        </authorList>
    </citation>
    <scope>NUCLEOTIDE SEQUENCE [LARGE SCALE GENOMIC DNA]</scope>
    <source>
        <strain evidence="14 15">100921-2</strain>
    </source>
</reference>
<protein>
    <recommendedName>
        <fullName evidence="9">Histidine biosynthesis bifunctional protein HisIE</fullName>
        <ecNumber evidence="8">3.5.4.19</ecNumber>
        <ecNumber evidence="7">3.6.1.31</ecNumber>
    </recommendedName>
</protein>
<evidence type="ECO:0000256" key="2">
    <source>
        <dbReference type="ARBA" id="ARBA00001460"/>
    </source>
</evidence>
<organism evidence="14 15">
    <name type="scientific">Tsuneonella aeria</name>
    <dbReference type="NCBI Taxonomy" id="1837929"/>
    <lineage>
        <taxon>Bacteria</taxon>
        <taxon>Pseudomonadati</taxon>
        <taxon>Pseudomonadota</taxon>
        <taxon>Alphaproteobacteria</taxon>
        <taxon>Sphingomonadales</taxon>
        <taxon>Erythrobacteraceae</taxon>
        <taxon>Tsuneonella</taxon>
    </lineage>
</organism>
<evidence type="ECO:0000256" key="9">
    <source>
        <dbReference type="ARBA" id="ARBA00017720"/>
    </source>
</evidence>
<dbReference type="GO" id="GO:0004636">
    <property type="term" value="F:phosphoribosyl-ATP diphosphatase activity"/>
    <property type="evidence" value="ECO:0007669"/>
    <property type="project" value="UniProtKB-EC"/>
</dbReference>
<comment type="catalytic activity">
    <reaction evidence="2">
        <text>1-(5-phospho-beta-D-ribosyl)-ATP + H2O = 1-(5-phospho-beta-D-ribosyl)-5'-AMP + diphosphate + H(+)</text>
        <dbReference type="Rhea" id="RHEA:22828"/>
        <dbReference type="ChEBI" id="CHEBI:15377"/>
        <dbReference type="ChEBI" id="CHEBI:15378"/>
        <dbReference type="ChEBI" id="CHEBI:33019"/>
        <dbReference type="ChEBI" id="CHEBI:59457"/>
        <dbReference type="ChEBI" id="CHEBI:73183"/>
        <dbReference type="EC" id="3.6.1.31"/>
    </reaction>
</comment>
<comment type="similarity">
    <text evidence="5">In the C-terminal section; belongs to the PRA-PH family.</text>
</comment>
<dbReference type="SUPFAM" id="SSF141734">
    <property type="entry name" value="HisI-like"/>
    <property type="match status" value="1"/>
</dbReference>
<evidence type="ECO:0000256" key="6">
    <source>
        <dbReference type="ARBA" id="ARBA00008299"/>
    </source>
</evidence>